<dbReference type="InterPro" id="IPR011009">
    <property type="entry name" value="Kinase-like_dom_sf"/>
</dbReference>
<feature type="compositionally biased region" description="Polar residues" evidence="1">
    <location>
        <begin position="1"/>
        <end position="10"/>
    </location>
</feature>
<reference evidence="3" key="1">
    <citation type="submission" date="2021-01" db="EMBL/GenBank/DDBJ databases">
        <authorList>
            <person name="Corre E."/>
            <person name="Pelletier E."/>
            <person name="Niang G."/>
            <person name="Scheremetjew M."/>
            <person name="Finn R."/>
            <person name="Kale V."/>
            <person name="Holt S."/>
            <person name="Cochrane G."/>
            <person name="Meng A."/>
            <person name="Brown T."/>
            <person name="Cohen L."/>
        </authorList>
    </citation>
    <scope>NUCLEOTIDE SEQUENCE</scope>
    <source>
        <strain evidence="3">CCMP1756</strain>
    </source>
</reference>
<organism evidence="3">
    <name type="scientific">Pelagomonas calceolata</name>
    <dbReference type="NCBI Taxonomy" id="35677"/>
    <lineage>
        <taxon>Eukaryota</taxon>
        <taxon>Sar</taxon>
        <taxon>Stramenopiles</taxon>
        <taxon>Ochrophyta</taxon>
        <taxon>Pelagophyceae</taxon>
        <taxon>Pelagomonadales</taxon>
        <taxon>Pelagomonadaceae</taxon>
        <taxon>Pelagomonas</taxon>
    </lineage>
</organism>
<evidence type="ECO:0000259" key="2">
    <source>
        <dbReference type="PROSITE" id="PS50011"/>
    </source>
</evidence>
<name>A0A7S3ZVE0_9STRA</name>
<feature type="region of interest" description="Disordered" evidence="1">
    <location>
        <begin position="1"/>
        <end position="20"/>
    </location>
</feature>
<dbReference type="Pfam" id="PF00069">
    <property type="entry name" value="Pkinase"/>
    <property type="match status" value="1"/>
</dbReference>
<sequence length="225" mass="24058">MELFGTSNLQEAGAARPQDVRRAAPRFVRGVANGLAHLHARHLHHRDIKPENVLFDGTDVKLCDFGLTTPCRRDASGARLRFPQRVTGSLGFFAPEMLHPGGYDGPPADVWSAGVLALEVLIGTPDFDALWFVAYNTEYKRGTLMQDRRADDGADVHAHFCGVLAPIVDALADGATALGALVARHAANAEVAGACRAMLRLDPSARPTAAAVRDGLTTETVVTEL</sequence>
<evidence type="ECO:0000313" key="3">
    <source>
        <dbReference type="EMBL" id="CAE0694933.1"/>
    </source>
</evidence>
<dbReference type="PANTHER" id="PTHR24359">
    <property type="entry name" value="SERINE/THREONINE-PROTEIN KINASE SBK1"/>
    <property type="match status" value="1"/>
</dbReference>
<dbReference type="GO" id="GO:0005524">
    <property type="term" value="F:ATP binding"/>
    <property type="evidence" value="ECO:0007669"/>
    <property type="project" value="InterPro"/>
</dbReference>
<dbReference type="PANTHER" id="PTHR24359:SF1">
    <property type="entry name" value="INHIBITOR OF NUCLEAR FACTOR KAPPA-B KINASE EPSILON SUBUNIT HOMOLOG 1-RELATED"/>
    <property type="match status" value="1"/>
</dbReference>
<dbReference type="SUPFAM" id="SSF56112">
    <property type="entry name" value="Protein kinase-like (PK-like)"/>
    <property type="match status" value="1"/>
</dbReference>
<dbReference type="SMART" id="SM00220">
    <property type="entry name" value="S_TKc"/>
    <property type="match status" value="1"/>
</dbReference>
<accession>A0A7S3ZVE0</accession>
<protein>
    <recommendedName>
        <fullName evidence="2">Protein kinase domain-containing protein</fullName>
    </recommendedName>
</protein>
<dbReference type="InterPro" id="IPR000719">
    <property type="entry name" value="Prot_kinase_dom"/>
</dbReference>
<proteinExistence type="predicted"/>
<dbReference type="AlphaFoldDB" id="A0A7S3ZVE0"/>
<feature type="domain" description="Protein kinase" evidence="2">
    <location>
        <begin position="1"/>
        <end position="221"/>
    </location>
</feature>
<evidence type="ECO:0000256" key="1">
    <source>
        <dbReference type="SAM" id="MobiDB-lite"/>
    </source>
</evidence>
<dbReference type="Gene3D" id="1.10.510.10">
    <property type="entry name" value="Transferase(Phosphotransferase) domain 1"/>
    <property type="match status" value="1"/>
</dbReference>
<dbReference type="PROSITE" id="PS00108">
    <property type="entry name" value="PROTEIN_KINASE_ST"/>
    <property type="match status" value="1"/>
</dbReference>
<dbReference type="EMBL" id="HBIW01012089">
    <property type="protein sequence ID" value="CAE0694933.1"/>
    <property type="molecule type" value="Transcribed_RNA"/>
</dbReference>
<dbReference type="PROSITE" id="PS50011">
    <property type="entry name" value="PROTEIN_KINASE_DOM"/>
    <property type="match status" value="1"/>
</dbReference>
<dbReference type="GO" id="GO:0004674">
    <property type="term" value="F:protein serine/threonine kinase activity"/>
    <property type="evidence" value="ECO:0007669"/>
    <property type="project" value="TreeGrafter"/>
</dbReference>
<gene>
    <name evidence="3" type="ORF">PCAL00307_LOCUS10369</name>
</gene>
<dbReference type="InterPro" id="IPR008271">
    <property type="entry name" value="Ser/Thr_kinase_AS"/>
</dbReference>